<dbReference type="Proteomes" id="UP000249493">
    <property type="component" value="Unassembled WGS sequence"/>
</dbReference>
<proteinExistence type="predicted"/>
<dbReference type="SUPFAM" id="SSF51735">
    <property type="entry name" value="NAD(P)-binding Rossmann-fold domains"/>
    <property type="match status" value="1"/>
</dbReference>
<dbReference type="EMBL" id="QLIN01000014">
    <property type="protein sequence ID" value="RAI64870.1"/>
    <property type="molecule type" value="Genomic_DNA"/>
</dbReference>
<dbReference type="InterPro" id="IPR036291">
    <property type="entry name" value="NAD(P)-bd_dom_sf"/>
</dbReference>
<name>A0A327MPH1_PSEFL</name>
<evidence type="ECO:0000259" key="1">
    <source>
        <dbReference type="Pfam" id="PF13460"/>
    </source>
</evidence>
<dbReference type="PANTHER" id="PTHR14097:SF7">
    <property type="entry name" value="OXIDOREDUCTASE HTATIP2"/>
    <property type="match status" value="1"/>
</dbReference>
<dbReference type="AlphaFoldDB" id="A0A327MPH1"/>
<dbReference type="InterPro" id="IPR016040">
    <property type="entry name" value="NAD(P)-bd_dom"/>
</dbReference>
<reference evidence="2 3" key="1">
    <citation type="submission" date="2018-06" db="EMBL/GenBank/DDBJ databases">
        <authorList>
            <person name="Zhirakovskaya E."/>
        </authorList>
    </citation>
    <scope>NUCLEOTIDE SEQUENCE [LARGE SCALE GENOMIC DNA]</scope>
    <source>
        <strain evidence="2 3">LY3</strain>
    </source>
</reference>
<organism evidence="2 3">
    <name type="scientific">Pseudomonas fluorescens</name>
    <dbReference type="NCBI Taxonomy" id="294"/>
    <lineage>
        <taxon>Bacteria</taxon>
        <taxon>Pseudomonadati</taxon>
        <taxon>Pseudomonadota</taxon>
        <taxon>Gammaproteobacteria</taxon>
        <taxon>Pseudomonadales</taxon>
        <taxon>Pseudomonadaceae</taxon>
        <taxon>Pseudomonas</taxon>
    </lineage>
</organism>
<evidence type="ECO:0000313" key="3">
    <source>
        <dbReference type="Proteomes" id="UP000249493"/>
    </source>
</evidence>
<feature type="domain" description="NAD(P)-binding" evidence="1">
    <location>
        <begin position="7"/>
        <end position="127"/>
    </location>
</feature>
<sequence>MKLLLVGATGLVGRYVMALALSDPRISLVVAPTRRPLLAHPKLLAPIVNFERLSADAAWLNTDAVVCTLGTTMKAAGSKEAFERVDHDYPLDVARLARAHGAQTYVLNSAIGANVDSPFFYNRVKGQLEQDLNDVGFNSLTHVRPGVIGGSREEVRLGERALVLLLGIAAPLLPQRWRLNPPLSIARALLEAAINPMPGVHVVTSERLG</sequence>
<gene>
    <name evidence="2" type="ORF">DOZ80_25415</name>
</gene>
<dbReference type="Pfam" id="PF13460">
    <property type="entry name" value="NAD_binding_10"/>
    <property type="match status" value="1"/>
</dbReference>
<evidence type="ECO:0000313" key="2">
    <source>
        <dbReference type="EMBL" id="RAI64870.1"/>
    </source>
</evidence>
<dbReference type="Gene3D" id="3.40.50.720">
    <property type="entry name" value="NAD(P)-binding Rossmann-like Domain"/>
    <property type="match status" value="1"/>
</dbReference>
<comment type="caution">
    <text evidence="2">The sequence shown here is derived from an EMBL/GenBank/DDBJ whole genome shotgun (WGS) entry which is preliminary data.</text>
</comment>
<accession>A0A327MPH1</accession>
<protein>
    <submittedName>
        <fullName evidence="2">NAD-dependent dehydratase</fullName>
    </submittedName>
</protein>
<dbReference type="PANTHER" id="PTHR14097">
    <property type="entry name" value="OXIDOREDUCTASE HTATIP2"/>
    <property type="match status" value="1"/>
</dbReference>